<gene>
    <name evidence="2" type="ORF">Tco_1054819</name>
</gene>
<reference evidence="2" key="1">
    <citation type="journal article" date="2022" name="Int. J. Mol. Sci.">
        <title>Draft Genome of Tanacetum Coccineum: Genomic Comparison of Closely Related Tanacetum-Family Plants.</title>
        <authorList>
            <person name="Yamashiro T."/>
            <person name="Shiraishi A."/>
            <person name="Nakayama K."/>
            <person name="Satake H."/>
        </authorList>
    </citation>
    <scope>NUCLEOTIDE SEQUENCE</scope>
</reference>
<sequence length="160" mass="18189">MASSITRFDIEKLDRIIVQKHGGSKQVELKQLCSKQVGFKQIDVKQVGFKQLSPGVETGVHRVQDEKRVWFEVELQGAQGNHEAEVFQVSNDDAAVAQRWLEDKQLEKKDKHRLLGKGAGKEGNVAGRKKRRSKEAKLKNLLKYKAWLTRRSPVRGSSIE</sequence>
<name>A0ABQ5GXV9_9ASTR</name>
<evidence type="ECO:0000256" key="1">
    <source>
        <dbReference type="SAM" id="MobiDB-lite"/>
    </source>
</evidence>
<dbReference type="EMBL" id="BQNB010018995">
    <property type="protein sequence ID" value="GJT80477.1"/>
    <property type="molecule type" value="Genomic_DNA"/>
</dbReference>
<protein>
    <submittedName>
        <fullName evidence="2">Uncharacterized protein</fullName>
    </submittedName>
</protein>
<evidence type="ECO:0000313" key="2">
    <source>
        <dbReference type="EMBL" id="GJT80477.1"/>
    </source>
</evidence>
<reference evidence="2" key="2">
    <citation type="submission" date="2022-01" db="EMBL/GenBank/DDBJ databases">
        <authorList>
            <person name="Yamashiro T."/>
            <person name="Shiraishi A."/>
            <person name="Satake H."/>
            <person name="Nakayama K."/>
        </authorList>
    </citation>
    <scope>NUCLEOTIDE SEQUENCE</scope>
</reference>
<dbReference type="Proteomes" id="UP001151760">
    <property type="component" value="Unassembled WGS sequence"/>
</dbReference>
<feature type="region of interest" description="Disordered" evidence="1">
    <location>
        <begin position="111"/>
        <end position="134"/>
    </location>
</feature>
<evidence type="ECO:0000313" key="3">
    <source>
        <dbReference type="Proteomes" id="UP001151760"/>
    </source>
</evidence>
<proteinExistence type="predicted"/>
<organism evidence="2 3">
    <name type="scientific">Tanacetum coccineum</name>
    <dbReference type="NCBI Taxonomy" id="301880"/>
    <lineage>
        <taxon>Eukaryota</taxon>
        <taxon>Viridiplantae</taxon>
        <taxon>Streptophyta</taxon>
        <taxon>Embryophyta</taxon>
        <taxon>Tracheophyta</taxon>
        <taxon>Spermatophyta</taxon>
        <taxon>Magnoliopsida</taxon>
        <taxon>eudicotyledons</taxon>
        <taxon>Gunneridae</taxon>
        <taxon>Pentapetalae</taxon>
        <taxon>asterids</taxon>
        <taxon>campanulids</taxon>
        <taxon>Asterales</taxon>
        <taxon>Asteraceae</taxon>
        <taxon>Asteroideae</taxon>
        <taxon>Anthemideae</taxon>
        <taxon>Anthemidinae</taxon>
        <taxon>Tanacetum</taxon>
    </lineage>
</organism>
<keyword evidence="3" id="KW-1185">Reference proteome</keyword>
<accession>A0ABQ5GXV9</accession>
<comment type="caution">
    <text evidence="2">The sequence shown here is derived from an EMBL/GenBank/DDBJ whole genome shotgun (WGS) entry which is preliminary data.</text>
</comment>